<protein>
    <submittedName>
        <fullName evidence="1">Uncharacterized protein</fullName>
    </submittedName>
</protein>
<dbReference type="Proteomes" id="UP000184342">
    <property type="component" value="Unassembled WGS sequence"/>
</dbReference>
<keyword evidence="2" id="KW-1185">Reference proteome</keyword>
<reference evidence="1 2" key="1">
    <citation type="submission" date="2016-11" db="EMBL/GenBank/DDBJ databases">
        <authorList>
            <person name="Jaros S."/>
            <person name="Januszkiewicz K."/>
            <person name="Wedrychowicz H."/>
        </authorList>
    </citation>
    <scope>NUCLEOTIDE SEQUENCE [LARGE SCALE GENOMIC DNA]</scope>
    <source>
        <strain evidence="1 2">DSM 15970</strain>
    </source>
</reference>
<dbReference type="STRING" id="1122934.SAMN02745691_00553"/>
<dbReference type="EMBL" id="FQYT01000005">
    <property type="protein sequence ID" value="SHI62730.1"/>
    <property type="molecule type" value="Genomic_DNA"/>
</dbReference>
<organism evidence="1 2">
    <name type="scientific">Parasporobacterium paucivorans DSM 15970</name>
    <dbReference type="NCBI Taxonomy" id="1122934"/>
    <lineage>
        <taxon>Bacteria</taxon>
        <taxon>Bacillati</taxon>
        <taxon>Bacillota</taxon>
        <taxon>Clostridia</taxon>
        <taxon>Lachnospirales</taxon>
        <taxon>Lachnospiraceae</taxon>
        <taxon>Parasporobacterium</taxon>
    </lineage>
</organism>
<sequence>MERHDIDKEILFANIIAEMKMYLEMGIELLIGYRVATPWEIATCCIQEDCSYMRAYDIDDEGNILRIGFDKVTLK</sequence>
<dbReference type="AlphaFoldDB" id="A0A1M6CP19"/>
<dbReference type="RefSeq" id="WP_073992834.1">
    <property type="nucleotide sequence ID" value="NZ_FQYT01000005.1"/>
</dbReference>
<evidence type="ECO:0000313" key="2">
    <source>
        <dbReference type="Proteomes" id="UP000184342"/>
    </source>
</evidence>
<gene>
    <name evidence="1" type="ORF">SAMN02745691_00553</name>
</gene>
<evidence type="ECO:0000313" key="1">
    <source>
        <dbReference type="EMBL" id="SHI62730.1"/>
    </source>
</evidence>
<dbReference type="OrthoDB" id="1771153at2"/>
<accession>A0A1M6CP19</accession>
<name>A0A1M6CP19_9FIRM</name>
<proteinExistence type="predicted"/>